<evidence type="ECO:0000256" key="5">
    <source>
        <dbReference type="ARBA" id="ARBA00022989"/>
    </source>
</evidence>
<dbReference type="Gene3D" id="1.20.1070.10">
    <property type="entry name" value="Rhodopsin 7-helix transmembrane proteins"/>
    <property type="match status" value="1"/>
</dbReference>
<evidence type="ECO:0000313" key="11">
    <source>
        <dbReference type="Proteomes" id="UP000574528"/>
    </source>
</evidence>
<feature type="transmembrane region" description="Helical" evidence="8">
    <location>
        <begin position="6"/>
        <end position="23"/>
    </location>
</feature>
<evidence type="ECO:0000256" key="6">
    <source>
        <dbReference type="ARBA" id="ARBA00023136"/>
    </source>
</evidence>
<reference evidence="10 11" key="1">
    <citation type="submission" date="2019-09" db="EMBL/GenBank/DDBJ databases">
        <title>Bird 10,000 Genomes (B10K) Project - Family phase.</title>
        <authorList>
            <person name="Zhang G."/>
        </authorList>
    </citation>
    <scope>NUCLEOTIDE SEQUENCE [LARGE SCALE GENOMIC DNA]</scope>
    <source>
        <strain evidence="10">B10K-DU-001-24</strain>
        <tissue evidence="10">Muscle</tissue>
    </source>
</reference>
<keyword evidence="5 8" id="KW-1133">Transmembrane helix</keyword>
<feature type="domain" description="G-protein coupled receptors family 1 profile" evidence="9">
    <location>
        <begin position="1"/>
        <end position="87"/>
    </location>
</feature>
<name>A0A7K9CCB0_9PICI</name>
<evidence type="ECO:0000256" key="2">
    <source>
        <dbReference type="ARBA" id="ARBA00022475"/>
    </source>
</evidence>
<dbReference type="EMBL" id="VWZI01015264">
    <property type="protein sequence ID" value="NXG49035.1"/>
    <property type="molecule type" value="Genomic_DNA"/>
</dbReference>
<dbReference type="GO" id="GO:0004984">
    <property type="term" value="F:olfactory receptor activity"/>
    <property type="evidence" value="ECO:0007669"/>
    <property type="project" value="InterPro"/>
</dbReference>
<keyword evidence="6 8" id="KW-0472">Membrane</keyword>
<dbReference type="PRINTS" id="PR00245">
    <property type="entry name" value="OLFACTORYR"/>
</dbReference>
<evidence type="ECO:0000256" key="3">
    <source>
        <dbReference type="ARBA" id="ARBA00022606"/>
    </source>
</evidence>
<dbReference type="GO" id="GO:0007186">
    <property type="term" value="P:G protein-coupled receptor signaling pathway"/>
    <property type="evidence" value="ECO:0007669"/>
    <property type="project" value="InterPro"/>
</dbReference>
<comment type="caution">
    <text evidence="10">The sequence shown here is derived from an EMBL/GenBank/DDBJ whole genome shotgun (WGS) entry which is preliminary data.</text>
</comment>
<protein>
    <submittedName>
        <fullName evidence="10">O10A5 protein</fullName>
    </submittedName>
</protein>
<dbReference type="PROSITE" id="PS50262">
    <property type="entry name" value="G_PROTEIN_RECEP_F1_2"/>
    <property type="match status" value="1"/>
</dbReference>
<evidence type="ECO:0000256" key="1">
    <source>
        <dbReference type="ARBA" id="ARBA00004651"/>
    </source>
</evidence>
<organism evidence="10 11">
    <name type="scientific">Psilopogon haemacephalus</name>
    <name type="common">coppersmith barbet</name>
    <dbReference type="NCBI Taxonomy" id="2585815"/>
    <lineage>
        <taxon>Eukaryota</taxon>
        <taxon>Metazoa</taxon>
        <taxon>Chordata</taxon>
        <taxon>Craniata</taxon>
        <taxon>Vertebrata</taxon>
        <taxon>Euteleostomi</taxon>
        <taxon>Archelosauria</taxon>
        <taxon>Archosauria</taxon>
        <taxon>Dinosauria</taxon>
        <taxon>Saurischia</taxon>
        <taxon>Theropoda</taxon>
        <taxon>Coelurosauria</taxon>
        <taxon>Aves</taxon>
        <taxon>Neognathae</taxon>
        <taxon>Neoaves</taxon>
        <taxon>Telluraves</taxon>
        <taxon>Coraciimorphae</taxon>
        <taxon>Piciformes</taxon>
        <taxon>Megalaimidae</taxon>
        <taxon>Psilopogon</taxon>
    </lineage>
</organism>
<proteinExistence type="predicted"/>
<evidence type="ECO:0000256" key="7">
    <source>
        <dbReference type="ARBA" id="ARBA00023224"/>
    </source>
</evidence>
<keyword evidence="2" id="KW-1003">Cell membrane</keyword>
<dbReference type="SUPFAM" id="SSF81321">
    <property type="entry name" value="Family A G protein-coupled receptor-like"/>
    <property type="match status" value="1"/>
</dbReference>
<sequence length="95" mass="10657">LFVGLSPFLMVLASYLHILLAVLRMPTATSRHKAFSTCATHLMVVALYFITANLNYNWPGSSSWPVADTLVSALYCVIIPMLNPLIYSLRNREVR</sequence>
<dbReference type="Proteomes" id="UP000574528">
    <property type="component" value="Unassembled WGS sequence"/>
</dbReference>
<dbReference type="InterPro" id="IPR000725">
    <property type="entry name" value="Olfact_rcpt"/>
</dbReference>
<keyword evidence="4 8" id="KW-0812">Transmembrane</keyword>
<feature type="non-terminal residue" evidence="10">
    <location>
        <position position="95"/>
    </location>
</feature>
<comment type="subcellular location">
    <subcellularLocation>
        <location evidence="1">Cell membrane</location>
        <topology evidence="1">Multi-pass membrane protein</topology>
    </subcellularLocation>
</comment>
<keyword evidence="3" id="KW-0716">Sensory transduction</keyword>
<evidence type="ECO:0000256" key="4">
    <source>
        <dbReference type="ARBA" id="ARBA00022692"/>
    </source>
</evidence>
<dbReference type="PANTHER" id="PTHR26453">
    <property type="entry name" value="OLFACTORY RECEPTOR"/>
    <property type="match status" value="1"/>
</dbReference>
<evidence type="ECO:0000313" key="10">
    <source>
        <dbReference type="EMBL" id="NXG49035.1"/>
    </source>
</evidence>
<dbReference type="InterPro" id="IPR017452">
    <property type="entry name" value="GPCR_Rhodpsn_7TM"/>
</dbReference>
<evidence type="ECO:0000259" key="9">
    <source>
        <dbReference type="PROSITE" id="PS50262"/>
    </source>
</evidence>
<feature type="transmembrane region" description="Helical" evidence="8">
    <location>
        <begin position="70"/>
        <end position="89"/>
    </location>
</feature>
<dbReference type="Pfam" id="PF13853">
    <property type="entry name" value="7tm_4"/>
    <property type="match status" value="1"/>
</dbReference>
<dbReference type="GO" id="GO:0005886">
    <property type="term" value="C:plasma membrane"/>
    <property type="evidence" value="ECO:0007669"/>
    <property type="project" value="UniProtKB-SubCell"/>
</dbReference>
<accession>A0A7K9CCB0</accession>
<feature type="non-terminal residue" evidence="10">
    <location>
        <position position="1"/>
    </location>
</feature>
<keyword evidence="11" id="KW-1185">Reference proteome</keyword>
<feature type="transmembrane region" description="Helical" evidence="8">
    <location>
        <begin position="35"/>
        <end position="58"/>
    </location>
</feature>
<dbReference type="OrthoDB" id="6145535at2759"/>
<gene>
    <name evidence="10" type="primary">Or10a5</name>
    <name evidence="10" type="ORF">PSIHAE_R07371</name>
</gene>
<dbReference type="AlphaFoldDB" id="A0A7K9CCB0"/>
<evidence type="ECO:0000256" key="8">
    <source>
        <dbReference type="SAM" id="Phobius"/>
    </source>
</evidence>
<keyword evidence="7" id="KW-0807">Transducer</keyword>